<dbReference type="GO" id="GO:0009536">
    <property type="term" value="C:plastid"/>
    <property type="evidence" value="ECO:0007669"/>
    <property type="project" value="UniProtKB-SubCell"/>
</dbReference>
<dbReference type="InterPro" id="IPR036872">
    <property type="entry name" value="CH_dom_sf"/>
</dbReference>
<evidence type="ECO:0000256" key="2">
    <source>
        <dbReference type="ARBA" id="ARBA00004496"/>
    </source>
</evidence>
<dbReference type="SMART" id="SM00015">
    <property type="entry name" value="IQ"/>
    <property type="match status" value="9"/>
</dbReference>
<evidence type="ECO:0000313" key="9">
    <source>
        <dbReference type="EMBL" id="CAH9093528.1"/>
    </source>
</evidence>
<dbReference type="Gene3D" id="1.20.5.190">
    <property type="match status" value="6"/>
</dbReference>
<dbReference type="GO" id="GO:0000922">
    <property type="term" value="C:spindle pole"/>
    <property type="evidence" value="ECO:0007669"/>
    <property type="project" value="TreeGrafter"/>
</dbReference>
<dbReference type="SUPFAM" id="SSF52540">
    <property type="entry name" value="P-loop containing nucleoside triphosphate hydrolases"/>
    <property type="match status" value="1"/>
</dbReference>
<dbReference type="PANTHER" id="PTHR22706:SF1">
    <property type="entry name" value="ASSEMBLY FACTOR FOR SPINDLE MICROTUBULES"/>
    <property type="match status" value="1"/>
</dbReference>
<keyword evidence="3" id="KW-0963">Cytoplasm</keyword>
<dbReference type="EMBL" id="CAMAPF010000076">
    <property type="protein sequence ID" value="CAH9093528.1"/>
    <property type="molecule type" value="Genomic_DNA"/>
</dbReference>
<name>A0AAV0D5W1_9ASTE</name>
<proteinExistence type="predicted"/>
<feature type="repeat" description="ARM" evidence="6">
    <location>
        <begin position="1179"/>
        <end position="1226"/>
    </location>
</feature>
<dbReference type="Gene3D" id="1.10.418.10">
    <property type="entry name" value="Calponin-like domain"/>
    <property type="match status" value="1"/>
</dbReference>
<dbReference type="GO" id="GO:0007051">
    <property type="term" value="P:spindle organization"/>
    <property type="evidence" value="ECO:0007669"/>
    <property type="project" value="TreeGrafter"/>
</dbReference>
<dbReference type="InterPro" id="IPR011989">
    <property type="entry name" value="ARM-like"/>
</dbReference>
<dbReference type="InterPro" id="IPR001715">
    <property type="entry name" value="CH_dom"/>
</dbReference>
<dbReference type="SUPFAM" id="SSF48371">
    <property type="entry name" value="ARM repeat"/>
    <property type="match status" value="1"/>
</dbReference>
<comment type="caution">
    <text evidence="9">The sequence shown here is derived from an EMBL/GenBank/DDBJ whole genome shotgun (WGS) entry which is preliminary data.</text>
</comment>
<organism evidence="9 10">
    <name type="scientific">Cuscuta epithymum</name>
    <dbReference type="NCBI Taxonomy" id="186058"/>
    <lineage>
        <taxon>Eukaryota</taxon>
        <taxon>Viridiplantae</taxon>
        <taxon>Streptophyta</taxon>
        <taxon>Embryophyta</taxon>
        <taxon>Tracheophyta</taxon>
        <taxon>Spermatophyta</taxon>
        <taxon>Magnoliopsida</taxon>
        <taxon>eudicotyledons</taxon>
        <taxon>Gunneridae</taxon>
        <taxon>Pentapetalae</taxon>
        <taxon>asterids</taxon>
        <taxon>lamiids</taxon>
        <taxon>Solanales</taxon>
        <taxon>Convolvulaceae</taxon>
        <taxon>Cuscuteae</taxon>
        <taxon>Cuscuta</taxon>
        <taxon>Cuscuta subgen. Cuscuta</taxon>
    </lineage>
</organism>
<evidence type="ECO:0000313" key="10">
    <source>
        <dbReference type="Proteomes" id="UP001152523"/>
    </source>
</evidence>
<accession>A0AAV0D5W1</accession>
<dbReference type="GO" id="GO:0000278">
    <property type="term" value="P:mitotic cell cycle"/>
    <property type="evidence" value="ECO:0007669"/>
    <property type="project" value="TreeGrafter"/>
</dbReference>
<dbReference type="InterPro" id="IPR000048">
    <property type="entry name" value="IQ_motif_EF-hand-BS"/>
</dbReference>
<dbReference type="Pfam" id="PF00307">
    <property type="entry name" value="CH"/>
    <property type="match status" value="1"/>
</dbReference>
<reference evidence="9" key="1">
    <citation type="submission" date="2022-07" db="EMBL/GenBank/DDBJ databases">
        <authorList>
            <person name="Macas J."/>
            <person name="Novak P."/>
            <person name="Neumann P."/>
        </authorList>
    </citation>
    <scope>NUCLEOTIDE SEQUENCE</scope>
</reference>
<dbReference type="CDD" id="cd21223">
    <property type="entry name" value="CH_ASPM_rpt1"/>
    <property type="match status" value="1"/>
</dbReference>
<dbReference type="GO" id="GO:0051295">
    <property type="term" value="P:establishment of meiotic spindle localization"/>
    <property type="evidence" value="ECO:0007669"/>
    <property type="project" value="TreeGrafter"/>
</dbReference>
<dbReference type="PANTHER" id="PTHR22706">
    <property type="entry name" value="ASSEMBLY FACTOR FOR SPINDLE MICROTUBULES"/>
    <property type="match status" value="1"/>
</dbReference>
<dbReference type="Proteomes" id="UP001152523">
    <property type="component" value="Unassembled WGS sequence"/>
</dbReference>
<sequence length="1318" mass="150865">MEGRRQESKPCPSPSPSAFKTPRPPLRTFNFQSSPQFFTPSEVTPASFARTGPRASKSSVSKSTAARKLKIFELEQSKSARKALTSKEKSIKSFAKSLGVWLNFLFDNARSCGCEVSRFTGGLERFDECEAEVVLNGKRESRPVCMVGDAEPWRDPKRQRNILPKDTGNDEIRGFQSSMFPGLKASLLDVCSFDDLKDRMRNYLSLGSCKEIFCIMTQLAKNIDEGRFKMKTHCPIVTDVGMKEKAIKTLMFYNPIWLRIGLYIILGGESLLPNEDTNSEEEVAFLRLLIEKQFLSHANLAKTYAYNKLVEGLFRPGYYEKLGNVILKRFMLLVLILDKAKCQSSLPCKYGIDGLDGGSPLLFSSLSHIKSSNQLITEFLSSDVMHGEGNLLAHLVIMGFKAAYYQNPLVEYQFKVVDVFGDLHDGVQLCRAVQLLQHDPSILMKMVVPADTRKKCLNNCSAVLQYVEQAGVPLLDENGTTISAEDIVNGDKELILALLWNMFVHLQLPLLINKTLVAEEILKIRGVEGQYSSGHTHLDMLLCWIQAVCESYDLKVEAFSSLIDGKAMWCLLDFYFRKELHCSCSFKACSEADKVSIVSPSDYTDAVHNFVLSQKLPSLLGKFPEVLQVSDILESNGACNDRSVIILLAFLSFQLLVRRNMDQLNFHKLLGFNCQSPKSRQLSKHQCFLNLEADIKQEERIHSSEDATRNFKVVMSWWKDMALRNNKCDLERVTQRNRELLTCKEGSISKKENAAKVIQSHFRQSVEQHRYIVLKRTASFLQAVIRSWLTLRKKSLIRRPDQQEAQGPSNRSEVIGPDSMKSKKPVETIRDFSASHLINACIVIQKHFRGRIARSMFANMVYQGKAAVTIQCAWKIYRNQILSLETRRYAALKIQTHLRGWLMRKAFINKKQSATEVQSVIRSRICLRNFKRYRCEVKSVITIQTYVRGWIARRKYNRCKYHIINLQSHCRGWIKRKELSLQKEAAIRIQSAARRMTQYKAFLSQRQAATKMQCLVRGEITRKRLLGASRYHRASSRSTKISELRIFLQSVTKLQELWRAVLLHRQRQKSAVVIQSHIRGWIAKKRASWKRQMIVVIQSYFKAYLVRKKLKGKLLDLRLRVQKSVMNVDDGMRIINRLLVALSELLNMKSVSGILHTCATLDMATKHSQKCCEELVVAGAVDILVKEIRSVSRSIPDQEVLKHALSTLRNLTRYPHLTEVLITARGCIETVLLEFLRNKEEGYFIAAELLKKLLQHQNGMKAVLKLPAIVRRLHNHVEQLSRKTLNYRRTTQAVAIREKAERRFREASEILELIKTSN</sequence>
<feature type="region of interest" description="Disordered" evidence="7">
    <location>
        <begin position="42"/>
        <end position="62"/>
    </location>
</feature>
<evidence type="ECO:0000256" key="1">
    <source>
        <dbReference type="ARBA" id="ARBA00004474"/>
    </source>
</evidence>
<dbReference type="PROSITE" id="PS50096">
    <property type="entry name" value="IQ"/>
    <property type="match status" value="7"/>
</dbReference>
<comment type="subcellular location">
    <subcellularLocation>
        <location evidence="2">Cytoplasm</location>
    </subcellularLocation>
    <subcellularLocation>
        <location evidence="1">Plastid</location>
    </subcellularLocation>
</comment>
<evidence type="ECO:0000259" key="8">
    <source>
        <dbReference type="PROSITE" id="PS50021"/>
    </source>
</evidence>
<evidence type="ECO:0000256" key="7">
    <source>
        <dbReference type="SAM" id="MobiDB-lite"/>
    </source>
</evidence>
<dbReference type="InterPro" id="IPR027417">
    <property type="entry name" value="P-loop_NTPase"/>
</dbReference>
<keyword evidence="10" id="KW-1185">Reference proteome</keyword>
<evidence type="ECO:0000256" key="3">
    <source>
        <dbReference type="ARBA" id="ARBA00022490"/>
    </source>
</evidence>
<dbReference type="SUPFAM" id="SSF47576">
    <property type="entry name" value="Calponin-homology domain, CH-domain"/>
    <property type="match status" value="1"/>
</dbReference>
<dbReference type="PROSITE" id="PS50021">
    <property type="entry name" value="CH"/>
    <property type="match status" value="1"/>
</dbReference>
<dbReference type="Gene3D" id="1.25.10.10">
    <property type="entry name" value="Leucine-rich Repeat Variant"/>
    <property type="match status" value="1"/>
</dbReference>
<feature type="compositionally biased region" description="Polar residues" evidence="7">
    <location>
        <begin position="803"/>
        <end position="812"/>
    </location>
</feature>
<evidence type="ECO:0000256" key="6">
    <source>
        <dbReference type="PROSITE-ProRule" id="PRU00259"/>
    </source>
</evidence>
<protein>
    <recommendedName>
        <fullName evidence="8">Calponin-homology (CH) domain-containing protein</fullName>
    </recommendedName>
</protein>
<dbReference type="Pfam" id="PF00612">
    <property type="entry name" value="IQ"/>
    <property type="match status" value="7"/>
</dbReference>
<dbReference type="InterPro" id="IPR000225">
    <property type="entry name" value="Armadillo"/>
</dbReference>
<evidence type="ECO:0000256" key="5">
    <source>
        <dbReference type="ARBA" id="ARBA00022860"/>
    </source>
</evidence>
<feature type="domain" description="Calponin-homology (CH)" evidence="8">
    <location>
        <begin position="385"/>
        <end position="507"/>
    </location>
</feature>
<feature type="region of interest" description="Disordered" evidence="7">
    <location>
        <begin position="799"/>
        <end position="822"/>
    </location>
</feature>
<feature type="region of interest" description="Disordered" evidence="7">
    <location>
        <begin position="1"/>
        <end position="25"/>
    </location>
</feature>
<evidence type="ECO:0000256" key="4">
    <source>
        <dbReference type="ARBA" id="ARBA00022737"/>
    </source>
</evidence>
<gene>
    <name evidence="9" type="ORF">CEPIT_LOCUS12537</name>
</gene>
<dbReference type="PROSITE" id="PS50176">
    <property type="entry name" value="ARM_REPEAT"/>
    <property type="match status" value="1"/>
</dbReference>
<keyword evidence="4" id="KW-0677">Repeat</keyword>
<keyword evidence="5" id="KW-0112">Calmodulin-binding</keyword>
<dbReference type="InterPro" id="IPR051185">
    <property type="entry name" value="ASPM"/>
</dbReference>
<dbReference type="InterPro" id="IPR016024">
    <property type="entry name" value="ARM-type_fold"/>
</dbReference>
<dbReference type="GO" id="GO:0005516">
    <property type="term" value="F:calmodulin binding"/>
    <property type="evidence" value="ECO:0007669"/>
    <property type="project" value="UniProtKB-KW"/>
</dbReference>